<name>A0A2D0L7G3_9GAMM</name>
<evidence type="ECO:0000313" key="1">
    <source>
        <dbReference type="EMBL" id="PHM71592.1"/>
    </source>
</evidence>
<dbReference type="Proteomes" id="UP000221101">
    <property type="component" value="Unassembled WGS sequence"/>
</dbReference>
<accession>A0A2D0L7G3</accession>
<organism evidence="1 2">
    <name type="scientific">Xenorhabdus kozodoii</name>
    <dbReference type="NCBI Taxonomy" id="351676"/>
    <lineage>
        <taxon>Bacteria</taxon>
        <taxon>Pseudomonadati</taxon>
        <taxon>Pseudomonadota</taxon>
        <taxon>Gammaproteobacteria</taxon>
        <taxon>Enterobacterales</taxon>
        <taxon>Morganellaceae</taxon>
        <taxon>Xenorhabdus</taxon>
    </lineage>
</organism>
<gene>
    <name evidence="1" type="ORF">Xkoz_02667</name>
</gene>
<dbReference type="EMBL" id="NJCX01000019">
    <property type="protein sequence ID" value="PHM71592.1"/>
    <property type="molecule type" value="Genomic_DNA"/>
</dbReference>
<comment type="caution">
    <text evidence="1">The sequence shown here is derived from an EMBL/GenBank/DDBJ whole genome shotgun (WGS) entry which is preliminary data.</text>
</comment>
<dbReference type="AlphaFoldDB" id="A0A2D0L7G3"/>
<sequence length="37" mass="4491">MKIYIYTIQLQELLFLVWGIVPKQGMKNDIQRNTTFF</sequence>
<proteinExistence type="predicted"/>
<keyword evidence="2" id="KW-1185">Reference proteome</keyword>
<protein>
    <submittedName>
        <fullName evidence="1">Uncharacterized protein</fullName>
    </submittedName>
</protein>
<reference evidence="1 2" key="1">
    <citation type="journal article" date="2017" name="Nat. Microbiol.">
        <title>Natural product diversity associated with the nematode symbionts Photorhabdus and Xenorhabdus.</title>
        <authorList>
            <person name="Tobias N.J."/>
            <person name="Wolff H."/>
            <person name="Djahanschiri B."/>
            <person name="Grundmann F."/>
            <person name="Kronenwerth M."/>
            <person name="Shi Y.M."/>
            <person name="Simonyi S."/>
            <person name="Grun P."/>
            <person name="Shapiro-Ilan D."/>
            <person name="Pidot S.J."/>
            <person name="Stinear T.P."/>
            <person name="Ebersberger I."/>
            <person name="Bode H.B."/>
        </authorList>
    </citation>
    <scope>NUCLEOTIDE SEQUENCE [LARGE SCALE GENOMIC DNA]</scope>
    <source>
        <strain evidence="1 2">DSM 17907</strain>
    </source>
</reference>
<evidence type="ECO:0000313" key="2">
    <source>
        <dbReference type="Proteomes" id="UP000221101"/>
    </source>
</evidence>